<keyword evidence="4" id="KW-1185">Reference proteome</keyword>
<dbReference type="Proteomes" id="UP000567293">
    <property type="component" value="Unassembled WGS sequence"/>
</dbReference>
<evidence type="ECO:0000259" key="2">
    <source>
        <dbReference type="Pfam" id="PF13349"/>
    </source>
</evidence>
<evidence type="ECO:0000313" key="3">
    <source>
        <dbReference type="EMBL" id="MBA0088875.1"/>
    </source>
</evidence>
<evidence type="ECO:0000256" key="1">
    <source>
        <dbReference type="SAM" id="MobiDB-lite"/>
    </source>
</evidence>
<evidence type="ECO:0000313" key="4">
    <source>
        <dbReference type="Proteomes" id="UP000567293"/>
    </source>
</evidence>
<proteinExistence type="predicted"/>
<gene>
    <name evidence="3" type="ORF">HRJ53_28135</name>
</gene>
<reference evidence="3" key="1">
    <citation type="submission" date="2020-06" db="EMBL/GenBank/DDBJ databases">
        <title>Legume-microbial interactions unlock mineral nutrients during tropical forest succession.</title>
        <authorList>
            <person name="Epihov D.Z."/>
        </authorList>
    </citation>
    <scope>NUCLEOTIDE SEQUENCE [LARGE SCALE GENOMIC DNA]</scope>
    <source>
        <strain evidence="3">Pan2503</strain>
    </source>
</reference>
<accession>A0A7V8SZX3</accession>
<feature type="region of interest" description="Disordered" evidence="1">
    <location>
        <begin position="116"/>
        <end position="140"/>
    </location>
</feature>
<protein>
    <submittedName>
        <fullName evidence="3">DUF4097 family beta strand repeat protein</fullName>
    </submittedName>
</protein>
<organism evidence="3 4">
    <name type="scientific">Candidatus Acidiferrum panamense</name>
    <dbReference type="NCBI Taxonomy" id="2741543"/>
    <lineage>
        <taxon>Bacteria</taxon>
        <taxon>Pseudomonadati</taxon>
        <taxon>Acidobacteriota</taxon>
        <taxon>Terriglobia</taxon>
        <taxon>Candidatus Acidiferrales</taxon>
        <taxon>Candidatus Acidiferrum</taxon>
    </lineage>
</organism>
<comment type="caution">
    <text evidence="3">The sequence shown here is derived from an EMBL/GenBank/DDBJ whole genome shotgun (WGS) entry which is preliminary data.</text>
</comment>
<name>A0A7V8SZX3_9BACT</name>
<feature type="domain" description="DUF4097" evidence="2">
    <location>
        <begin position="14"/>
        <end position="114"/>
    </location>
</feature>
<feature type="non-terminal residue" evidence="3">
    <location>
        <position position="1"/>
    </location>
</feature>
<sequence>ILGEVRASCINGRLDARDLAGRAKLATINGRLDARFAQLSGQDVELSSVNGSLELTIPSDSNAEVEASTVSGGIDNDFGLRVNHHRFVGHDLRGELGNGGTHIRLSNVNGRIGVRHAQDGHAISPVKDRSHADKDDDDEI</sequence>
<dbReference type="InterPro" id="IPR025164">
    <property type="entry name" value="Toastrack_DUF4097"/>
</dbReference>
<dbReference type="Pfam" id="PF13349">
    <property type="entry name" value="DUF4097"/>
    <property type="match status" value="1"/>
</dbReference>
<dbReference type="EMBL" id="JACDQQ010002726">
    <property type="protein sequence ID" value="MBA0088875.1"/>
    <property type="molecule type" value="Genomic_DNA"/>
</dbReference>
<dbReference type="AlphaFoldDB" id="A0A7V8SZX3"/>